<dbReference type="VEuPathDB" id="FungiDB:SCHCODRAFT_02661512"/>
<name>D8PWI0_SCHCM</name>
<evidence type="ECO:0000313" key="1">
    <source>
        <dbReference type="EMBL" id="EFJ00214.1"/>
    </source>
</evidence>
<keyword evidence="2" id="KW-1185">Reference proteome</keyword>
<dbReference type="OrthoDB" id="2955657at2759"/>
<reference evidence="1 2" key="1">
    <citation type="journal article" date="2010" name="Nat. Biotechnol.">
        <title>Genome sequence of the model mushroom Schizophyllum commune.</title>
        <authorList>
            <person name="Ohm R.A."/>
            <person name="de Jong J.F."/>
            <person name="Lugones L.G."/>
            <person name="Aerts A."/>
            <person name="Kothe E."/>
            <person name="Stajich J.E."/>
            <person name="de Vries R.P."/>
            <person name="Record E."/>
            <person name="Levasseur A."/>
            <person name="Baker S.E."/>
            <person name="Bartholomew K.A."/>
            <person name="Coutinho P.M."/>
            <person name="Erdmann S."/>
            <person name="Fowler T.J."/>
            <person name="Gathman A.C."/>
            <person name="Lombard V."/>
            <person name="Henrissat B."/>
            <person name="Knabe N."/>
            <person name="Kuees U."/>
            <person name="Lilly W.W."/>
            <person name="Lindquist E."/>
            <person name="Lucas S."/>
            <person name="Magnuson J.K."/>
            <person name="Piumi F."/>
            <person name="Raudaskoski M."/>
            <person name="Salamov A."/>
            <person name="Schmutz J."/>
            <person name="Schwarze F.W.M.R."/>
            <person name="vanKuyk P.A."/>
            <person name="Horton J.S."/>
            <person name="Grigoriev I.V."/>
            <person name="Woesten H.A.B."/>
        </authorList>
    </citation>
    <scope>NUCLEOTIDE SEQUENCE [LARGE SCALE GENOMIC DNA]</scope>
    <source>
        <strain evidence="2">H4-8 / FGSC 9210</strain>
    </source>
</reference>
<sequence>MPGLALSTPSTPSTTAFAVNKRPLCESPIPFPSAPAFYPARPAYLFWIATYADLPPDLQAFLADNGIHDFTPESYDKEDVEAARVYLGEELYSNVRRALDATQGYPEEEVHFMLQQILDAHMRRFDALLCCEVVVREDLGELVAADWVEDTRQREMDIRINVMREAVANLDNDQDLKCAL</sequence>
<dbReference type="EMBL" id="GL377303">
    <property type="protein sequence ID" value="EFJ00214.1"/>
    <property type="molecule type" value="Genomic_DNA"/>
</dbReference>
<dbReference type="Proteomes" id="UP000007431">
    <property type="component" value="Unassembled WGS sequence"/>
</dbReference>
<proteinExistence type="predicted"/>
<gene>
    <name evidence="1" type="ORF">SCHCODRAFT_232517</name>
</gene>
<dbReference type="GeneID" id="9595716"/>
<protein>
    <submittedName>
        <fullName evidence="1">Uncharacterized protein</fullName>
    </submittedName>
</protein>
<dbReference type="RefSeq" id="XP_003035116.1">
    <property type="nucleotide sequence ID" value="XM_003035070.1"/>
</dbReference>
<dbReference type="AlphaFoldDB" id="D8PWI0"/>
<dbReference type="InParanoid" id="D8PWI0"/>
<evidence type="ECO:0000313" key="2">
    <source>
        <dbReference type="Proteomes" id="UP000007431"/>
    </source>
</evidence>
<dbReference type="HOGENOM" id="CLU_1497066_0_0_1"/>
<dbReference type="KEGG" id="scm:SCHCO_02661512"/>
<organism evidence="2">
    <name type="scientific">Schizophyllum commune (strain H4-8 / FGSC 9210)</name>
    <name type="common">Split gill fungus</name>
    <dbReference type="NCBI Taxonomy" id="578458"/>
    <lineage>
        <taxon>Eukaryota</taxon>
        <taxon>Fungi</taxon>
        <taxon>Dikarya</taxon>
        <taxon>Basidiomycota</taxon>
        <taxon>Agaricomycotina</taxon>
        <taxon>Agaricomycetes</taxon>
        <taxon>Agaricomycetidae</taxon>
        <taxon>Agaricales</taxon>
        <taxon>Schizophyllaceae</taxon>
        <taxon>Schizophyllum</taxon>
    </lineage>
</organism>
<accession>D8PWI0</accession>